<dbReference type="EMBL" id="LSCV01000045">
    <property type="protein sequence ID" value="KXB38918.1"/>
    <property type="molecule type" value="Genomic_DNA"/>
</dbReference>
<evidence type="ECO:0000313" key="2">
    <source>
        <dbReference type="Proteomes" id="UP000070080"/>
    </source>
</evidence>
<dbReference type="STRING" id="1497955.HMPREF1872_01405"/>
<reference evidence="2" key="1">
    <citation type="submission" date="2016-01" db="EMBL/GenBank/DDBJ databases">
        <authorList>
            <person name="Mitreva M."/>
            <person name="Pepin K.H."/>
            <person name="Mihindukulasuriya K.A."/>
            <person name="Fulton R."/>
            <person name="Fronick C."/>
            <person name="O'Laughlin M."/>
            <person name="Miner T."/>
            <person name="Herter B."/>
            <person name="Rosa B.A."/>
            <person name="Cordes M."/>
            <person name="Tomlinson C."/>
            <person name="Wollam A."/>
            <person name="Palsikar V.B."/>
            <person name="Mardis E.R."/>
            <person name="Wilson R.K."/>
        </authorList>
    </citation>
    <scope>NUCLEOTIDE SEQUENCE [LARGE SCALE GENOMIC DNA]</scope>
    <source>
        <strain evidence="2">KA00274</strain>
    </source>
</reference>
<dbReference type="AlphaFoldDB" id="A0A133Y6U5"/>
<proteinExistence type="predicted"/>
<protein>
    <submittedName>
        <fullName evidence="1">Uncharacterized protein</fullName>
    </submittedName>
</protein>
<comment type="caution">
    <text evidence="1">The sequence shown here is derived from an EMBL/GenBank/DDBJ whole genome shotgun (WGS) entry which is preliminary data.</text>
</comment>
<gene>
    <name evidence="1" type="ORF">HMPREF1872_01405</name>
</gene>
<keyword evidence="2" id="KW-1185">Reference proteome</keyword>
<evidence type="ECO:0000313" key="1">
    <source>
        <dbReference type="EMBL" id="KXB38918.1"/>
    </source>
</evidence>
<name>A0A133Y6U5_9FIRM</name>
<accession>A0A133Y6U5</accession>
<sequence>MHFIVFVSSWNNSLSPITVSFTILIAASFGYQLIKTVFTDLKTNKRPAISIS</sequence>
<organism evidence="1 2">
    <name type="scientific">Amygdalobacter nucleatus</name>
    <dbReference type="NCBI Taxonomy" id="3029274"/>
    <lineage>
        <taxon>Bacteria</taxon>
        <taxon>Bacillati</taxon>
        <taxon>Bacillota</taxon>
        <taxon>Clostridia</taxon>
        <taxon>Eubacteriales</taxon>
        <taxon>Oscillospiraceae</taxon>
        <taxon>Amygdalobacter</taxon>
    </lineage>
</organism>
<dbReference type="Proteomes" id="UP000070080">
    <property type="component" value="Unassembled WGS sequence"/>
</dbReference>